<accession>A0A225DNC2</accession>
<evidence type="ECO:0000313" key="4">
    <source>
        <dbReference type="Proteomes" id="UP000214646"/>
    </source>
</evidence>
<dbReference type="EMBL" id="NIDE01000004">
    <property type="protein sequence ID" value="OWK42970.1"/>
    <property type="molecule type" value="Genomic_DNA"/>
</dbReference>
<keyword evidence="2" id="KW-0812">Transmembrane</keyword>
<keyword evidence="4" id="KW-1185">Reference proteome</keyword>
<reference evidence="4" key="1">
    <citation type="submission" date="2017-06" db="EMBL/GenBank/DDBJ databases">
        <title>Genome analysis of Fimbriiglobus ruber SP5, the first member of the order Planctomycetales with confirmed chitinolytic capability.</title>
        <authorList>
            <person name="Ravin N.V."/>
            <person name="Rakitin A.L."/>
            <person name="Ivanova A.A."/>
            <person name="Beletsky A.V."/>
            <person name="Kulichevskaya I.S."/>
            <person name="Mardanov A.V."/>
            <person name="Dedysh S.N."/>
        </authorList>
    </citation>
    <scope>NUCLEOTIDE SEQUENCE [LARGE SCALE GENOMIC DNA]</scope>
    <source>
        <strain evidence="4">SP5</strain>
    </source>
</reference>
<dbReference type="OrthoDB" id="267781at2"/>
<dbReference type="Proteomes" id="UP000214646">
    <property type="component" value="Unassembled WGS sequence"/>
</dbReference>
<organism evidence="3 4">
    <name type="scientific">Fimbriiglobus ruber</name>
    <dbReference type="NCBI Taxonomy" id="1908690"/>
    <lineage>
        <taxon>Bacteria</taxon>
        <taxon>Pseudomonadati</taxon>
        <taxon>Planctomycetota</taxon>
        <taxon>Planctomycetia</taxon>
        <taxon>Gemmatales</taxon>
        <taxon>Gemmataceae</taxon>
        <taxon>Fimbriiglobus</taxon>
    </lineage>
</organism>
<evidence type="ECO:0000313" key="3">
    <source>
        <dbReference type="EMBL" id="OWK42970.1"/>
    </source>
</evidence>
<feature type="compositionally biased region" description="Polar residues" evidence="1">
    <location>
        <begin position="1"/>
        <end position="13"/>
    </location>
</feature>
<dbReference type="SUPFAM" id="SSF52266">
    <property type="entry name" value="SGNH hydrolase"/>
    <property type="match status" value="1"/>
</dbReference>
<evidence type="ECO:0000256" key="2">
    <source>
        <dbReference type="SAM" id="Phobius"/>
    </source>
</evidence>
<comment type="caution">
    <text evidence="3">The sequence shown here is derived from an EMBL/GenBank/DDBJ whole genome shotgun (WGS) entry which is preliminary data.</text>
</comment>
<proteinExistence type="predicted"/>
<dbReference type="RefSeq" id="WP_088253896.1">
    <property type="nucleotide sequence ID" value="NZ_NIDE01000004.1"/>
</dbReference>
<keyword evidence="2" id="KW-0472">Membrane</keyword>
<feature type="region of interest" description="Disordered" evidence="1">
    <location>
        <begin position="1"/>
        <end position="24"/>
    </location>
</feature>
<keyword evidence="2" id="KW-1133">Transmembrane helix</keyword>
<gene>
    <name evidence="3" type="ORF">FRUB_02569</name>
</gene>
<dbReference type="AlphaFoldDB" id="A0A225DNC2"/>
<protein>
    <submittedName>
        <fullName evidence="3">Uncharacterized protein</fullName>
    </submittedName>
</protein>
<feature type="transmembrane region" description="Helical" evidence="2">
    <location>
        <begin position="57"/>
        <end position="77"/>
    </location>
</feature>
<evidence type="ECO:0000256" key="1">
    <source>
        <dbReference type="SAM" id="MobiDB-lite"/>
    </source>
</evidence>
<sequence>MTIGTHNAGTPPTQDGPVTEPRFADSEPSARVSAVDIVTIPAAPVRPAGRRGSRARMALVAGMVLFFAGQAAFSVAVRRDWIPVADPVYGGKFGLLREHPEFFAPSGPSADRPVRVLALGSSRTQLGFDAGRFAGAVGPRTVAFNFGTPAGGPVTAALYWRRLLADGATPDCVFVEIHPGLVSQLTPPFEARWLWGERLRADEVAVVRNLGWPIASPPHLGWRGWTTAVYAYRSSFLNRYAPVLLLSPFGFAVEVTGDEFGYLRGLDLPPATRAKALERTRTQYAPVFPDYHVGGPGPAALRDVLALCRERGIRAALLVTPESTELRSWYGAAANDEFAAFARSLADEADVPLFDARGWVPDDGFADGHHMTTPGAAAFTDRLAREAGPWIAQTPGVTPAP</sequence>
<name>A0A225DNC2_9BACT</name>